<proteinExistence type="predicted"/>
<feature type="compositionally biased region" description="Basic and acidic residues" evidence="1">
    <location>
        <begin position="199"/>
        <end position="210"/>
    </location>
</feature>
<feature type="transmembrane region" description="Helical" evidence="2">
    <location>
        <begin position="113"/>
        <end position="136"/>
    </location>
</feature>
<keyword evidence="4" id="KW-1185">Reference proteome</keyword>
<protein>
    <recommendedName>
        <fullName evidence="5">Extensin</fullName>
    </recommendedName>
</protein>
<name>A0ABZ1IWY6_9ACTN</name>
<gene>
    <name evidence="3" type="ORF">OHU27_21235</name>
</gene>
<keyword evidence="2" id="KW-0812">Transmembrane</keyword>
<keyword evidence="2" id="KW-1133">Transmembrane helix</keyword>
<dbReference type="RefSeq" id="WP_406258445.1">
    <property type="nucleotide sequence ID" value="NZ_CP108125.1"/>
</dbReference>
<dbReference type="EMBL" id="CP108125">
    <property type="protein sequence ID" value="WTO84803.1"/>
    <property type="molecule type" value="Genomic_DNA"/>
</dbReference>
<sequence>MADELNRWLDRETAERLLRGEPLEAVDPADRDQAERLAKTLEALTAEPAPACEELPGEAAALAAFRASRAGRDGIPATPGALGGPTADEVGLVRLGAPADRLRRPRWGRPVRLALAAALAVGMVGGVAVAAGTGVLPTPFDRDEPARPASTVSAPPETEHPLVSPSPEEDAPAGTPTGGGNAATQDPGAGKDTPPGGPADDKADGDDRRHSGGWWRGVVSSCRDIRSGKAVSGDRRHTLEGAAGGQSRVRTYCDRVLRLVDARTGGDAKDRDKGRGHDSGNGDGRHDDDGDWSDRGGSGRDGDDDIPNGLTRGDDSGDGRRAEGADEIVEPGALPTEAAASTSVASR</sequence>
<feature type="region of interest" description="Disordered" evidence="1">
    <location>
        <begin position="228"/>
        <end position="347"/>
    </location>
</feature>
<feature type="compositionally biased region" description="Low complexity" evidence="1">
    <location>
        <begin position="182"/>
        <end position="194"/>
    </location>
</feature>
<keyword evidence="2" id="KW-0472">Membrane</keyword>
<feature type="compositionally biased region" description="Basic and acidic residues" evidence="1">
    <location>
        <begin position="228"/>
        <end position="239"/>
    </location>
</feature>
<accession>A0ABZ1IWY6</accession>
<feature type="region of interest" description="Disordered" evidence="1">
    <location>
        <begin position="137"/>
        <end position="215"/>
    </location>
</feature>
<feature type="compositionally biased region" description="Basic and acidic residues" evidence="1">
    <location>
        <begin position="312"/>
        <end position="324"/>
    </location>
</feature>
<evidence type="ECO:0000256" key="2">
    <source>
        <dbReference type="SAM" id="Phobius"/>
    </source>
</evidence>
<evidence type="ECO:0008006" key="5">
    <source>
        <dbReference type="Google" id="ProtNLM"/>
    </source>
</evidence>
<evidence type="ECO:0000313" key="4">
    <source>
        <dbReference type="Proteomes" id="UP001622690"/>
    </source>
</evidence>
<dbReference type="Proteomes" id="UP001622690">
    <property type="component" value="Chromosome"/>
</dbReference>
<reference evidence="3 4" key="1">
    <citation type="submission" date="2022-10" db="EMBL/GenBank/DDBJ databases">
        <title>The complete genomes of actinobacterial strains from the NBC collection.</title>
        <authorList>
            <person name="Joergensen T.S."/>
            <person name="Alvarez Arevalo M."/>
            <person name="Sterndorff E.B."/>
            <person name="Faurdal D."/>
            <person name="Vuksanovic O."/>
            <person name="Mourched A.-S."/>
            <person name="Charusanti P."/>
            <person name="Shaw S."/>
            <person name="Blin K."/>
            <person name="Weber T."/>
        </authorList>
    </citation>
    <scope>NUCLEOTIDE SEQUENCE [LARGE SCALE GENOMIC DNA]</scope>
    <source>
        <strain evidence="3 4">NBC_00206</strain>
    </source>
</reference>
<organism evidence="3 4">
    <name type="scientific">Streptomyces nigra</name>
    <dbReference type="NCBI Taxonomy" id="1827580"/>
    <lineage>
        <taxon>Bacteria</taxon>
        <taxon>Bacillati</taxon>
        <taxon>Actinomycetota</taxon>
        <taxon>Actinomycetes</taxon>
        <taxon>Kitasatosporales</taxon>
        <taxon>Streptomycetaceae</taxon>
        <taxon>Streptomyces</taxon>
    </lineage>
</organism>
<evidence type="ECO:0000256" key="1">
    <source>
        <dbReference type="SAM" id="MobiDB-lite"/>
    </source>
</evidence>
<evidence type="ECO:0000313" key="3">
    <source>
        <dbReference type="EMBL" id="WTO84803.1"/>
    </source>
</evidence>
<feature type="compositionally biased region" description="Basic and acidic residues" evidence="1">
    <location>
        <begin position="251"/>
        <end position="301"/>
    </location>
</feature>